<evidence type="ECO:0000313" key="5">
    <source>
        <dbReference type="EMBL" id="KAG6001190.1"/>
    </source>
</evidence>
<dbReference type="InterPro" id="IPR036047">
    <property type="entry name" value="F-box-like_dom_sf"/>
</dbReference>
<name>A0A9P7SYA0_9HYPO</name>
<dbReference type="InterPro" id="IPR050663">
    <property type="entry name" value="Ankyrin-SOCS_Box"/>
</dbReference>
<dbReference type="PROSITE" id="PS50297">
    <property type="entry name" value="ANK_REP_REGION"/>
    <property type="match status" value="1"/>
</dbReference>
<organism evidence="5 6">
    <name type="scientific">Claviceps pusilla</name>
    <dbReference type="NCBI Taxonomy" id="123648"/>
    <lineage>
        <taxon>Eukaryota</taxon>
        <taxon>Fungi</taxon>
        <taxon>Dikarya</taxon>
        <taxon>Ascomycota</taxon>
        <taxon>Pezizomycotina</taxon>
        <taxon>Sordariomycetes</taxon>
        <taxon>Hypocreomycetidae</taxon>
        <taxon>Hypocreales</taxon>
        <taxon>Clavicipitaceae</taxon>
        <taxon>Claviceps</taxon>
    </lineage>
</organism>
<dbReference type="Pfam" id="PF12937">
    <property type="entry name" value="F-box-like"/>
    <property type="match status" value="1"/>
</dbReference>
<dbReference type="InterPro" id="IPR002110">
    <property type="entry name" value="Ankyrin_rpt"/>
</dbReference>
<dbReference type="InterPro" id="IPR036770">
    <property type="entry name" value="Ankyrin_rpt-contain_sf"/>
</dbReference>
<evidence type="ECO:0000256" key="1">
    <source>
        <dbReference type="ARBA" id="ARBA00022737"/>
    </source>
</evidence>
<dbReference type="SUPFAM" id="SSF48403">
    <property type="entry name" value="Ankyrin repeat"/>
    <property type="match status" value="1"/>
</dbReference>
<dbReference type="CDD" id="cd09917">
    <property type="entry name" value="F-box_SF"/>
    <property type="match status" value="1"/>
</dbReference>
<dbReference type="EMBL" id="SRPW01001455">
    <property type="protein sequence ID" value="KAG6001190.1"/>
    <property type="molecule type" value="Genomic_DNA"/>
</dbReference>
<dbReference type="GO" id="GO:0045944">
    <property type="term" value="P:positive regulation of transcription by RNA polymerase II"/>
    <property type="evidence" value="ECO:0007669"/>
    <property type="project" value="TreeGrafter"/>
</dbReference>
<evidence type="ECO:0000259" key="4">
    <source>
        <dbReference type="PROSITE" id="PS50181"/>
    </source>
</evidence>
<dbReference type="InterPro" id="IPR001810">
    <property type="entry name" value="F-box_dom"/>
</dbReference>
<dbReference type="PROSITE" id="PS50181">
    <property type="entry name" value="FBOX"/>
    <property type="match status" value="1"/>
</dbReference>
<dbReference type="GO" id="GO:0005634">
    <property type="term" value="C:nucleus"/>
    <property type="evidence" value="ECO:0007669"/>
    <property type="project" value="TreeGrafter"/>
</dbReference>
<keyword evidence="6" id="KW-1185">Reference proteome</keyword>
<dbReference type="SUPFAM" id="SSF81383">
    <property type="entry name" value="F-box domain"/>
    <property type="match status" value="1"/>
</dbReference>
<evidence type="ECO:0000256" key="2">
    <source>
        <dbReference type="ARBA" id="ARBA00023043"/>
    </source>
</evidence>
<evidence type="ECO:0000313" key="6">
    <source>
        <dbReference type="Proteomes" id="UP000748025"/>
    </source>
</evidence>
<feature type="repeat" description="ANK" evidence="3">
    <location>
        <begin position="264"/>
        <end position="296"/>
    </location>
</feature>
<dbReference type="Proteomes" id="UP000748025">
    <property type="component" value="Unassembled WGS sequence"/>
</dbReference>
<proteinExistence type="predicted"/>
<feature type="repeat" description="ANK" evidence="3">
    <location>
        <begin position="123"/>
        <end position="155"/>
    </location>
</feature>
<dbReference type="PROSITE" id="PS50088">
    <property type="entry name" value="ANK_REPEAT"/>
    <property type="match status" value="2"/>
</dbReference>
<feature type="domain" description="F-box" evidence="4">
    <location>
        <begin position="21"/>
        <end position="66"/>
    </location>
</feature>
<accession>A0A9P7SYA0</accession>
<dbReference type="Gene3D" id="1.20.1280.50">
    <property type="match status" value="1"/>
</dbReference>
<dbReference type="AlphaFoldDB" id="A0A9P7SYA0"/>
<dbReference type="Gene3D" id="1.25.40.20">
    <property type="entry name" value="Ankyrin repeat-containing domain"/>
    <property type="match status" value="2"/>
</dbReference>
<dbReference type="Pfam" id="PF00023">
    <property type="entry name" value="Ank"/>
    <property type="match status" value="2"/>
</dbReference>
<protein>
    <recommendedName>
        <fullName evidence="4">F-box domain-containing protein</fullName>
    </recommendedName>
</protein>
<keyword evidence="1" id="KW-0677">Repeat</keyword>
<dbReference type="PANTHER" id="PTHR24193">
    <property type="entry name" value="ANKYRIN REPEAT PROTEIN"/>
    <property type="match status" value="1"/>
</dbReference>
<dbReference type="OrthoDB" id="194358at2759"/>
<keyword evidence="2 3" id="KW-0040">ANK repeat</keyword>
<dbReference type="GO" id="GO:0000976">
    <property type="term" value="F:transcription cis-regulatory region binding"/>
    <property type="evidence" value="ECO:0007669"/>
    <property type="project" value="TreeGrafter"/>
</dbReference>
<evidence type="ECO:0000256" key="3">
    <source>
        <dbReference type="PROSITE-ProRule" id="PRU00023"/>
    </source>
</evidence>
<sequence>MEHSAHETYFSDWKLQIYQPRCRMVSLPPEIKRHITRNLSMKTLARLGQCCQSWFLFTTPELWSRDAEEGNSFAMKWAAAHAVDDETTEIALRILTRSSTFGGQVNAIQREFPTQHGNMTLYETSTALHHAIAIGNLRIATRLLNMGARHDIPCSGPRWVLKATGAPWLKTRLDDFKSFYPGRYAFGQWLPLFLAFIRSDHKMAQLLISRGACRDAVLIHPNAVITTPISILHFAAANKNKDFDQWKFLFSSFSGYINEACTEAHYTPLHVAMRSGNTQGMQVAVQTGANMEAQNRALRTPLVEGVSQVPLLDQRS</sequence>
<comment type="caution">
    <text evidence="5">The sequence shown here is derived from an EMBL/GenBank/DDBJ whole genome shotgun (WGS) entry which is preliminary data.</text>
</comment>
<gene>
    <name evidence="5" type="ORF">E4U43_001391</name>
</gene>
<dbReference type="PANTHER" id="PTHR24193:SF121">
    <property type="entry name" value="ADA2A-CONTAINING COMPLEX COMPONENT 3, ISOFORM D"/>
    <property type="match status" value="1"/>
</dbReference>
<reference evidence="5" key="1">
    <citation type="journal article" date="2020" name="bioRxiv">
        <title>Whole genome comparisons of ergot fungi reveals the divergence and evolution of species within the genus Claviceps are the result of varying mechanisms driving genome evolution and host range expansion.</title>
        <authorList>
            <person name="Wyka S.A."/>
            <person name="Mondo S.J."/>
            <person name="Liu M."/>
            <person name="Dettman J."/>
            <person name="Nalam V."/>
            <person name="Broders K.D."/>
        </authorList>
    </citation>
    <scope>NUCLEOTIDE SEQUENCE</scope>
    <source>
        <strain evidence="5">CCC 602</strain>
    </source>
</reference>
<dbReference type="SMART" id="SM00248">
    <property type="entry name" value="ANK"/>
    <property type="match status" value="3"/>
</dbReference>